<dbReference type="EMBL" id="JAOQIO010000084">
    <property type="protein sequence ID" value="MCU6794827.1"/>
    <property type="molecule type" value="Genomic_DNA"/>
</dbReference>
<evidence type="ECO:0000313" key="4">
    <source>
        <dbReference type="Proteomes" id="UP001652445"/>
    </source>
</evidence>
<reference evidence="3 4" key="1">
    <citation type="submission" date="2022-09" db="EMBL/GenBank/DDBJ databases">
        <authorList>
            <person name="Han X.L."/>
            <person name="Wang Q."/>
            <person name="Lu T."/>
        </authorList>
    </citation>
    <scope>NUCLEOTIDE SEQUENCE [LARGE SCALE GENOMIC DNA]</scope>
    <source>
        <strain evidence="3 4">WQ 127069</strain>
    </source>
</reference>
<gene>
    <name evidence="3" type="ORF">OB236_22190</name>
</gene>
<comment type="caution">
    <text evidence="3">The sequence shown here is derived from an EMBL/GenBank/DDBJ whole genome shotgun (WGS) entry which is preliminary data.</text>
</comment>
<dbReference type="PROSITE" id="PS51257">
    <property type="entry name" value="PROKAR_LIPOPROTEIN"/>
    <property type="match status" value="1"/>
</dbReference>
<accession>A0ABT2UJN6</accession>
<feature type="compositionally biased region" description="Polar residues" evidence="1">
    <location>
        <begin position="27"/>
        <end position="45"/>
    </location>
</feature>
<dbReference type="Proteomes" id="UP001652445">
    <property type="component" value="Unassembled WGS sequence"/>
</dbReference>
<dbReference type="RefSeq" id="WP_262685899.1">
    <property type="nucleotide sequence ID" value="NZ_JAOQIO010000084.1"/>
</dbReference>
<evidence type="ECO:0000256" key="1">
    <source>
        <dbReference type="SAM" id="MobiDB-lite"/>
    </source>
</evidence>
<feature type="compositionally biased region" description="Low complexity" evidence="1">
    <location>
        <begin position="46"/>
        <end position="77"/>
    </location>
</feature>
<evidence type="ECO:0000256" key="2">
    <source>
        <dbReference type="SAM" id="SignalP"/>
    </source>
</evidence>
<feature type="region of interest" description="Disordered" evidence="1">
    <location>
        <begin position="27"/>
        <end position="112"/>
    </location>
</feature>
<protein>
    <submittedName>
        <fullName evidence="3">DUF4309 domain-containing protein</fullName>
    </submittedName>
</protein>
<keyword evidence="2" id="KW-0732">Signal</keyword>
<organism evidence="3 4">
    <name type="scientific">Paenibacillus baimaensis</name>
    <dbReference type="NCBI Taxonomy" id="2982185"/>
    <lineage>
        <taxon>Bacteria</taxon>
        <taxon>Bacillati</taxon>
        <taxon>Bacillota</taxon>
        <taxon>Bacilli</taxon>
        <taxon>Bacillales</taxon>
        <taxon>Paenibacillaceae</taxon>
        <taxon>Paenibacillus</taxon>
    </lineage>
</organism>
<feature type="chain" id="PRO_5047056910" evidence="2">
    <location>
        <begin position="33"/>
        <end position="242"/>
    </location>
</feature>
<keyword evidence="4" id="KW-1185">Reference proteome</keyword>
<feature type="signal peptide" evidence="2">
    <location>
        <begin position="1"/>
        <end position="32"/>
    </location>
</feature>
<name>A0ABT2UJN6_9BACL</name>
<proteinExistence type="predicted"/>
<evidence type="ECO:0000313" key="3">
    <source>
        <dbReference type="EMBL" id="MCU6794827.1"/>
    </source>
</evidence>
<sequence length="242" mass="25919">MTTKSKLHTLSPATIVLILLLSGCTYPTSESAHQHQPGTQDMTPQPLTLAEPTPTSPSSPAAIDEPAPATPPAASNASDKVSLASVEPAVKSEPSVSEVKPAPAKPKIDIRDPYNQAKPTLLGLTLNSSKEGVTTRYGKPSEQFVMDEDTDPITVLDYKDFLVGFNKKNQLTFIDIRSAEINPGLNGLKLGQSTSQVYEALGKPDTNTSFVLTYKSTGAVLKLDIDPKTDKVNSIKLFTLQE</sequence>